<dbReference type="STRING" id="490188.SAMN04488068_1906"/>
<evidence type="ECO:0000313" key="3">
    <source>
        <dbReference type="EMBL" id="SHG94031.1"/>
    </source>
</evidence>
<gene>
    <name evidence="3" type="ORF">SAMN04488068_1906</name>
</gene>
<name>A0A1M5NWX9_9GAMM</name>
<reference evidence="3 4" key="1">
    <citation type="submission" date="2016-11" db="EMBL/GenBank/DDBJ databases">
        <authorList>
            <person name="Jaros S."/>
            <person name="Januszkiewicz K."/>
            <person name="Wedrychowicz H."/>
        </authorList>
    </citation>
    <scope>NUCLEOTIDE SEQUENCE [LARGE SCALE GENOMIC DNA]</scope>
    <source>
        <strain evidence="3 4">CGMCC 1.7049</strain>
    </source>
</reference>
<organism evidence="3 4">
    <name type="scientific">Hydrocarboniphaga daqingensis</name>
    <dbReference type="NCBI Taxonomy" id="490188"/>
    <lineage>
        <taxon>Bacteria</taxon>
        <taxon>Pseudomonadati</taxon>
        <taxon>Pseudomonadota</taxon>
        <taxon>Gammaproteobacteria</taxon>
        <taxon>Nevskiales</taxon>
        <taxon>Nevskiaceae</taxon>
        <taxon>Hydrocarboniphaga</taxon>
    </lineage>
</organism>
<dbReference type="AlphaFoldDB" id="A0A1M5NWX9"/>
<feature type="chain" id="PRO_5012590075" description="DUF4399 domain-containing protein" evidence="1">
    <location>
        <begin position="22"/>
        <end position="163"/>
    </location>
</feature>
<sequence>MKRLPIALTLIALATALPSTAADKFADYKAMAKQQASNYAAEKLNLPTPAPAGARAYFPTLKDGDTVSSPVTVVFGVSNIGIAPAGTQVDGTGHHHLLIDDPTIDYTVPMPATDNVKHFGKGQTETVLALKPGKHTLQLVFGDWKHQAFNPSIQSDKITITVK</sequence>
<feature type="domain" description="DUF4399" evidence="2">
    <location>
        <begin position="73"/>
        <end position="163"/>
    </location>
</feature>
<evidence type="ECO:0000313" key="4">
    <source>
        <dbReference type="Proteomes" id="UP000199758"/>
    </source>
</evidence>
<feature type="signal peptide" evidence="1">
    <location>
        <begin position="1"/>
        <end position="21"/>
    </location>
</feature>
<dbReference type="Pfam" id="PF14347">
    <property type="entry name" value="DUF4399"/>
    <property type="match status" value="1"/>
</dbReference>
<keyword evidence="4" id="KW-1185">Reference proteome</keyword>
<protein>
    <recommendedName>
        <fullName evidence="2">DUF4399 domain-containing protein</fullName>
    </recommendedName>
</protein>
<dbReference type="RefSeq" id="WP_072896890.1">
    <property type="nucleotide sequence ID" value="NZ_FQWZ01000004.1"/>
</dbReference>
<proteinExistence type="predicted"/>
<keyword evidence="1" id="KW-0732">Signal</keyword>
<evidence type="ECO:0000256" key="1">
    <source>
        <dbReference type="SAM" id="SignalP"/>
    </source>
</evidence>
<dbReference type="OrthoDB" id="531568at2"/>
<accession>A0A1M5NWX9</accession>
<dbReference type="Proteomes" id="UP000199758">
    <property type="component" value="Unassembled WGS sequence"/>
</dbReference>
<evidence type="ECO:0000259" key="2">
    <source>
        <dbReference type="Pfam" id="PF14347"/>
    </source>
</evidence>
<dbReference type="InterPro" id="IPR025512">
    <property type="entry name" value="DUF4399"/>
</dbReference>
<dbReference type="EMBL" id="FQWZ01000004">
    <property type="protein sequence ID" value="SHG94031.1"/>
    <property type="molecule type" value="Genomic_DNA"/>
</dbReference>